<dbReference type="EMBL" id="GBRH01249328">
    <property type="protein sequence ID" value="JAD48567.1"/>
    <property type="molecule type" value="Transcribed_RNA"/>
</dbReference>
<evidence type="ECO:0000256" key="1">
    <source>
        <dbReference type="SAM" id="MobiDB-lite"/>
    </source>
</evidence>
<organism evidence="2">
    <name type="scientific">Arundo donax</name>
    <name type="common">Giant reed</name>
    <name type="synonym">Donax arundinaceus</name>
    <dbReference type="NCBI Taxonomy" id="35708"/>
    <lineage>
        <taxon>Eukaryota</taxon>
        <taxon>Viridiplantae</taxon>
        <taxon>Streptophyta</taxon>
        <taxon>Embryophyta</taxon>
        <taxon>Tracheophyta</taxon>
        <taxon>Spermatophyta</taxon>
        <taxon>Magnoliopsida</taxon>
        <taxon>Liliopsida</taxon>
        <taxon>Poales</taxon>
        <taxon>Poaceae</taxon>
        <taxon>PACMAD clade</taxon>
        <taxon>Arundinoideae</taxon>
        <taxon>Arundineae</taxon>
        <taxon>Arundo</taxon>
    </lineage>
</organism>
<sequence>MLEVTMMVSGCSSTRRTRASGQGVESWRSRAPHACQVRRIHREAQPESTRVPWRR</sequence>
<accession>A0A0A9ANB5</accession>
<dbReference type="AlphaFoldDB" id="A0A0A9ANB5"/>
<reference evidence="2" key="1">
    <citation type="submission" date="2014-09" db="EMBL/GenBank/DDBJ databases">
        <authorList>
            <person name="Magalhaes I.L.F."/>
            <person name="Oliveira U."/>
            <person name="Santos F.R."/>
            <person name="Vidigal T.H.D.A."/>
            <person name="Brescovit A.D."/>
            <person name="Santos A.J."/>
        </authorList>
    </citation>
    <scope>NUCLEOTIDE SEQUENCE</scope>
    <source>
        <tissue evidence="2">Shoot tissue taken approximately 20 cm above the soil surface</tissue>
    </source>
</reference>
<feature type="region of interest" description="Disordered" evidence="1">
    <location>
        <begin position="1"/>
        <end position="30"/>
    </location>
</feature>
<reference evidence="2" key="2">
    <citation type="journal article" date="2015" name="Data Brief">
        <title>Shoot transcriptome of the giant reed, Arundo donax.</title>
        <authorList>
            <person name="Barrero R.A."/>
            <person name="Guerrero F.D."/>
            <person name="Moolhuijzen P."/>
            <person name="Goolsby J.A."/>
            <person name="Tidwell J."/>
            <person name="Bellgard S.E."/>
            <person name="Bellgard M.I."/>
        </authorList>
    </citation>
    <scope>NUCLEOTIDE SEQUENCE</scope>
    <source>
        <tissue evidence="2">Shoot tissue taken approximately 20 cm above the soil surface</tissue>
    </source>
</reference>
<name>A0A0A9ANB5_ARUDO</name>
<protein>
    <submittedName>
        <fullName evidence="2">Uncharacterized protein</fullName>
    </submittedName>
</protein>
<proteinExistence type="predicted"/>
<evidence type="ECO:0000313" key="2">
    <source>
        <dbReference type="EMBL" id="JAD48567.1"/>
    </source>
</evidence>